<protein>
    <submittedName>
        <fullName evidence="1">Uncharacterized protein</fullName>
    </submittedName>
</protein>
<name>A0ACB9DPH2_ARCLA</name>
<keyword evidence="2" id="KW-1185">Reference proteome</keyword>
<feature type="non-terminal residue" evidence="1">
    <location>
        <position position="67"/>
    </location>
</feature>
<evidence type="ECO:0000313" key="1">
    <source>
        <dbReference type="EMBL" id="KAI3748598.1"/>
    </source>
</evidence>
<evidence type="ECO:0000313" key="2">
    <source>
        <dbReference type="Proteomes" id="UP001055879"/>
    </source>
</evidence>
<comment type="caution">
    <text evidence="1">The sequence shown here is derived from an EMBL/GenBank/DDBJ whole genome shotgun (WGS) entry which is preliminary data.</text>
</comment>
<proteinExistence type="predicted"/>
<dbReference type="Proteomes" id="UP001055879">
    <property type="component" value="Linkage Group LG03"/>
</dbReference>
<accession>A0ACB9DPH2</accession>
<gene>
    <name evidence="1" type="ORF">L6452_11791</name>
</gene>
<reference evidence="1 2" key="2">
    <citation type="journal article" date="2022" name="Mol. Ecol. Resour.">
        <title>The genomes of chicory, endive, great burdock and yacon provide insights into Asteraceae paleo-polyploidization history and plant inulin production.</title>
        <authorList>
            <person name="Fan W."/>
            <person name="Wang S."/>
            <person name="Wang H."/>
            <person name="Wang A."/>
            <person name="Jiang F."/>
            <person name="Liu H."/>
            <person name="Zhao H."/>
            <person name="Xu D."/>
            <person name="Zhang Y."/>
        </authorList>
    </citation>
    <scope>NUCLEOTIDE SEQUENCE [LARGE SCALE GENOMIC DNA]</scope>
    <source>
        <strain evidence="2">cv. Niubang</strain>
    </source>
</reference>
<dbReference type="EMBL" id="CM042049">
    <property type="protein sequence ID" value="KAI3748598.1"/>
    <property type="molecule type" value="Genomic_DNA"/>
</dbReference>
<reference evidence="2" key="1">
    <citation type="journal article" date="2022" name="Mol. Ecol. Resour.">
        <title>The genomes of chicory, endive, great burdock and yacon provide insights into Asteraceae palaeo-polyploidization history and plant inulin production.</title>
        <authorList>
            <person name="Fan W."/>
            <person name="Wang S."/>
            <person name="Wang H."/>
            <person name="Wang A."/>
            <person name="Jiang F."/>
            <person name="Liu H."/>
            <person name="Zhao H."/>
            <person name="Xu D."/>
            <person name="Zhang Y."/>
        </authorList>
    </citation>
    <scope>NUCLEOTIDE SEQUENCE [LARGE SCALE GENOMIC DNA]</scope>
    <source>
        <strain evidence="2">cv. Niubang</strain>
    </source>
</reference>
<organism evidence="1 2">
    <name type="scientific">Arctium lappa</name>
    <name type="common">Greater burdock</name>
    <name type="synonym">Lappa major</name>
    <dbReference type="NCBI Taxonomy" id="4217"/>
    <lineage>
        <taxon>Eukaryota</taxon>
        <taxon>Viridiplantae</taxon>
        <taxon>Streptophyta</taxon>
        <taxon>Embryophyta</taxon>
        <taxon>Tracheophyta</taxon>
        <taxon>Spermatophyta</taxon>
        <taxon>Magnoliopsida</taxon>
        <taxon>eudicotyledons</taxon>
        <taxon>Gunneridae</taxon>
        <taxon>Pentapetalae</taxon>
        <taxon>asterids</taxon>
        <taxon>campanulids</taxon>
        <taxon>Asterales</taxon>
        <taxon>Asteraceae</taxon>
        <taxon>Carduoideae</taxon>
        <taxon>Cardueae</taxon>
        <taxon>Arctiinae</taxon>
        <taxon>Arctium</taxon>
    </lineage>
</organism>
<feature type="non-terminal residue" evidence="1">
    <location>
        <position position="1"/>
    </location>
</feature>
<sequence>CYQITLFFLLLLVASSLPSSPLLTVSISLLAPILTVFIARAVVALYLAIFKLPSLSICLGFRSAISD</sequence>